<dbReference type="Pfam" id="PF05050">
    <property type="entry name" value="Methyltransf_21"/>
    <property type="match status" value="1"/>
</dbReference>
<proteinExistence type="predicted"/>
<evidence type="ECO:0000313" key="3">
    <source>
        <dbReference type="Proteomes" id="UP000282654"/>
    </source>
</evidence>
<dbReference type="SUPFAM" id="SSF53335">
    <property type="entry name" value="S-adenosyl-L-methionine-dependent methyltransferases"/>
    <property type="match status" value="1"/>
</dbReference>
<dbReference type="InterPro" id="IPR029063">
    <property type="entry name" value="SAM-dependent_MTases_sf"/>
</dbReference>
<dbReference type="OrthoDB" id="2039449at2"/>
<dbReference type="GO" id="GO:0005886">
    <property type="term" value="C:plasma membrane"/>
    <property type="evidence" value="ECO:0007669"/>
    <property type="project" value="TreeGrafter"/>
</dbReference>
<organism evidence="2 3">
    <name type="scientific">Thermodesulfitimonas autotrophica</name>
    <dbReference type="NCBI Taxonomy" id="1894989"/>
    <lineage>
        <taxon>Bacteria</taxon>
        <taxon>Bacillati</taxon>
        <taxon>Bacillota</taxon>
        <taxon>Clostridia</taxon>
        <taxon>Thermoanaerobacterales</taxon>
        <taxon>Thermoanaerobacteraceae</taxon>
        <taxon>Thermodesulfitimonas</taxon>
    </lineage>
</organism>
<dbReference type="Proteomes" id="UP000282654">
    <property type="component" value="Unassembled WGS sequence"/>
</dbReference>
<dbReference type="EMBL" id="RKRE01000002">
    <property type="protein sequence ID" value="RPF47022.1"/>
    <property type="molecule type" value="Genomic_DNA"/>
</dbReference>
<sequence length="229" mass="26457">MISIITKLFERFRLAAGQKSFALDQLDLKLRPYLNFRNGFFIEAGANDGVSQSNTLYFERYMNWTGILIEPIPELADKCRMNRPRCIVESCALVSFDYEKRFVEMRYCNLMSLVKGALGSPETEQLHIEQGCKCQGISTYELKVPARTLTSILDQHSVGKIDFLSLDVEGYELNVLKGIDFDRYRPTFILIEVRSKDEIERFLRPLYKPVAILSHNDAYQDILYRLADA</sequence>
<name>A0A3N5BG28_9THEO</name>
<comment type="caution">
    <text evidence="2">The sequence shown here is derived from an EMBL/GenBank/DDBJ whole genome shotgun (WGS) entry which is preliminary data.</text>
</comment>
<dbReference type="PANTHER" id="PTHR34009:SF2">
    <property type="entry name" value="PROTEIN STAR"/>
    <property type="match status" value="1"/>
</dbReference>
<dbReference type="Gene3D" id="3.40.50.150">
    <property type="entry name" value="Vaccinia Virus protein VP39"/>
    <property type="match status" value="1"/>
</dbReference>
<protein>
    <submittedName>
        <fullName evidence="2">FkbM family methyltransferase</fullName>
    </submittedName>
</protein>
<evidence type="ECO:0000313" key="2">
    <source>
        <dbReference type="EMBL" id="RPF47022.1"/>
    </source>
</evidence>
<keyword evidence="2" id="KW-0489">Methyltransferase</keyword>
<keyword evidence="2" id="KW-0808">Transferase</keyword>
<dbReference type="GO" id="GO:0008168">
    <property type="term" value="F:methyltransferase activity"/>
    <property type="evidence" value="ECO:0007669"/>
    <property type="project" value="UniProtKB-KW"/>
</dbReference>
<feature type="domain" description="Methyltransferase FkbM" evidence="1">
    <location>
        <begin position="44"/>
        <end position="195"/>
    </location>
</feature>
<dbReference type="PANTHER" id="PTHR34009">
    <property type="entry name" value="PROTEIN STAR"/>
    <property type="match status" value="1"/>
</dbReference>
<dbReference type="GO" id="GO:0005737">
    <property type="term" value="C:cytoplasm"/>
    <property type="evidence" value="ECO:0007669"/>
    <property type="project" value="GOC"/>
</dbReference>
<dbReference type="NCBIfam" id="TIGR01444">
    <property type="entry name" value="fkbM_fam"/>
    <property type="match status" value="1"/>
</dbReference>
<dbReference type="InterPro" id="IPR006342">
    <property type="entry name" value="FkbM_mtfrase"/>
</dbReference>
<accession>A0A3N5BG28</accession>
<keyword evidence="3" id="KW-1185">Reference proteome</keyword>
<dbReference type="InterPro" id="IPR053202">
    <property type="entry name" value="EGF_Rcpt_Signaling_Reg"/>
</dbReference>
<reference evidence="2 3" key="1">
    <citation type="submission" date="2018-11" db="EMBL/GenBank/DDBJ databases">
        <title>Genomic Encyclopedia of Type Strains, Phase IV (KMG-IV): sequencing the most valuable type-strain genomes for metagenomic binning, comparative biology and taxonomic classification.</title>
        <authorList>
            <person name="Goeker M."/>
        </authorList>
    </citation>
    <scope>NUCLEOTIDE SEQUENCE [LARGE SCALE GENOMIC DNA]</scope>
    <source>
        <strain evidence="2 3">DSM 102936</strain>
    </source>
</reference>
<gene>
    <name evidence="2" type="ORF">EDD75_1292</name>
</gene>
<evidence type="ECO:0000259" key="1">
    <source>
        <dbReference type="Pfam" id="PF05050"/>
    </source>
</evidence>
<dbReference type="GO" id="GO:0016197">
    <property type="term" value="P:endosomal transport"/>
    <property type="evidence" value="ECO:0007669"/>
    <property type="project" value="TreeGrafter"/>
</dbReference>
<dbReference type="GO" id="GO:0032259">
    <property type="term" value="P:methylation"/>
    <property type="evidence" value="ECO:0007669"/>
    <property type="project" value="UniProtKB-KW"/>
</dbReference>
<dbReference type="GO" id="GO:0006888">
    <property type="term" value="P:endoplasmic reticulum to Golgi vesicle-mediated transport"/>
    <property type="evidence" value="ECO:0007669"/>
    <property type="project" value="TreeGrafter"/>
</dbReference>
<dbReference type="AlphaFoldDB" id="A0A3N5BG28"/>
<dbReference type="RefSeq" id="WP_123929684.1">
    <property type="nucleotide sequence ID" value="NZ_RKRE01000002.1"/>
</dbReference>